<keyword evidence="3" id="KW-0233">DNA recombination</keyword>
<dbReference type="PANTHER" id="PTHR30349">
    <property type="entry name" value="PHAGE INTEGRASE-RELATED"/>
    <property type="match status" value="1"/>
</dbReference>
<dbReference type="AlphaFoldDB" id="A0A1I2IMD1"/>
<dbReference type="STRING" id="54.SAMN02745121_08746"/>
<protein>
    <submittedName>
        <fullName evidence="6">Site-specific recombinase XerD</fullName>
    </submittedName>
</protein>
<evidence type="ECO:0000256" key="2">
    <source>
        <dbReference type="ARBA" id="ARBA00023125"/>
    </source>
</evidence>
<organism evidence="6 7">
    <name type="scientific">Nannocystis exedens</name>
    <dbReference type="NCBI Taxonomy" id="54"/>
    <lineage>
        <taxon>Bacteria</taxon>
        <taxon>Pseudomonadati</taxon>
        <taxon>Myxococcota</taxon>
        <taxon>Polyangia</taxon>
        <taxon>Nannocystales</taxon>
        <taxon>Nannocystaceae</taxon>
        <taxon>Nannocystis</taxon>
    </lineage>
</organism>
<accession>A0A1I2IMD1</accession>
<dbReference type="EMBL" id="FOMX01000068">
    <property type="protein sequence ID" value="SFF41996.1"/>
    <property type="molecule type" value="Genomic_DNA"/>
</dbReference>
<keyword evidence="7" id="KW-1185">Reference proteome</keyword>
<evidence type="ECO:0000313" key="6">
    <source>
        <dbReference type="EMBL" id="SFF41996.1"/>
    </source>
</evidence>
<dbReference type="CDD" id="cd00796">
    <property type="entry name" value="INT_Rci_Hp1_C"/>
    <property type="match status" value="1"/>
</dbReference>
<dbReference type="PANTHER" id="PTHR30349:SF64">
    <property type="entry name" value="PROPHAGE INTEGRASE INTD-RELATED"/>
    <property type="match status" value="1"/>
</dbReference>
<name>A0A1I2IMD1_9BACT</name>
<dbReference type="Proteomes" id="UP000199400">
    <property type="component" value="Unassembled WGS sequence"/>
</dbReference>
<feature type="region of interest" description="Disordered" evidence="4">
    <location>
        <begin position="390"/>
        <end position="415"/>
    </location>
</feature>
<dbReference type="InterPro" id="IPR050090">
    <property type="entry name" value="Tyrosine_recombinase_XerCD"/>
</dbReference>
<feature type="domain" description="Tyr recombinase" evidence="5">
    <location>
        <begin position="206"/>
        <end position="389"/>
    </location>
</feature>
<dbReference type="Gene3D" id="1.10.150.130">
    <property type="match status" value="1"/>
</dbReference>
<dbReference type="InterPro" id="IPR010998">
    <property type="entry name" value="Integrase_recombinase_N"/>
</dbReference>
<dbReference type="Pfam" id="PF00589">
    <property type="entry name" value="Phage_integrase"/>
    <property type="match status" value="1"/>
</dbReference>
<dbReference type="PROSITE" id="PS51898">
    <property type="entry name" value="TYR_RECOMBINASE"/>
    <property type="match status" value="1"/>
</dbReference>
<dbReference type="GO" id="GO:0003677">
    <property type="term" value="F:DNA binding"/>
    <property type="evidence" value="ECO:0007669"/>
    <property type="project" value="UniProtKB-KW"/>
</dbReference>
<comment type="similarity">
    <text evidence="1">Belongs to the 'phage' integrase family.</text>
</comment>
<evidence type="ECO:0000256" key="4">
    <source>
        <dbReference type="SAM" id="MobiDB-lite"/>
    </source>
</evidence>
<dbReference type="InterPro" id="IPR011010">
    <property type="entry name" value="DNA_brk_join_enz"/>
</dbReference>
<feature type="region of interest" description="Disordered" evidence="4">
    <location>
        <begin position="44"/>
        <end position="73"/>
    </location>
</feature>
<sequence length="415" mass="45908">MSVNVIERTDARTPRLQVVIWAVPPGKLKAERYRYNAPRSITSKSAAQRWGEQVRREIEAGRPPPQSREGRKKATAEKVEQEAAAEQQRLAAMTVAEWCEEWEANERARRVRESSLIRRRQALRYLCQTKQAGAAGEQGKVLGDKPVAQLSELDLSRVQREMESLHSSTTNTYLTIVRACLNAAHRLGLRPALVGPLRVLRTEPPTERVSLAEDDAERLIAGAEAVGPRHLAVVLAGLDAGLRASEIAGLQVGDIDGDDLHVRRSIAIIRGERVVHPTKSGEPRTLPMSERLAAALRELATSSADGWLLHDRLDRPATRWTVETLLDSAARRAKLSPFGPHRLRHSFATHALRAGIDLETLRRLLGHADIKTTAEYLHSDPSTERAAISRLGAHRRGTARDTAVTQARPSPRPNA</sequence>
<dbReference type="InterPro" id="IPR013762">
    <property type="entry name" value="Integrase-like_cat_sf"/>
</dbReference>
<evidence type="ECO:0000256" key="1">
    <source>
        <dbReference type="ARBA" id="ARBA00008857"/>
    </source>
</evidence>
<dbReference type="InterPro" id="IPR002104">
    <property type="entry name" value="Integrase_catalytic"/>
</dbReference>
<gene>
    <name evidence="6" type="ORF">SAMN02745121_08746</name>
</gene>
<dbReference type="Gene3D" id="1.10.443.10">
    <property type="entry name" value="Intergrase catalytic core"/>
    <property type="match status" value="1"/>
</dbReference>
<evidence type="ECO:0000259" key="5">
    <source>
        <dbReference type="PROSITE" id="PS51898"/>
    </source>
</evidence>
<reference evidence="7" key="1">
    <citation type="submission" date="2016-10" db="EMBL/GenBank/DDBJ databases">
        <authorList>
            <person name="Varghese N."/>
            <person name="Submissions S."/>
        </authorList>
    </citation>
    <scope>NUCLEOTIDE SEQUENCE [LARGE SCALE GENOMIC DNA]</scope>
    <source>
        <strain evidence="7">ATCC 25963</strain>
    </source>
</reference>
<dbReference type="GO" id="GO:0006310">
    <property type="term" value="P:DNA recombination"/>
    <property type="evidence" value="ECO:0007669"/>
    <property type="project" value="UniProtKB-KW"/>
</dbReference>
<dbReference type="SUPFAM" id="SSF56349">
    <property type="entry name" value="DNA breaking-rejoining enzymes"/>
    <property type="match status" value="1"/>
</dbReference>
<keyword evidence="2" id="KW-0238">DNA-binding</keyword>
<dbReference type="GO" id="GO:0015074">
    <property type="term" value="P:DNA integration"/>
    <property type="evidence" value="ECO:0007669"/>
    <property type="project" value="InterPro"/>
</dbReference>
<proteinExistence type="inferred from homology"/>
<evidence type="ECO:0000313" key="7">
    <source>
        <dbReference type="Proteomes" id="UP000199400"/>
    </source>
</evidence>
<evidence type="ECO:0000256" key="3">
    <source>
        <dbReference type="ARBA" id="ARBA00023172"/>
    </source>
</evidence>